<dbReference type="CDD" id="cd00130">
    <property type="entry name" value="PAS"/>
    <property type="match status" value="1"/>
</dbReference>
<dbReference type="PROSITE" id="PS50111">
    <property type="entry name" value="CHEMOTAXIS_TRANSDUC_2"/>
    <property type="match status" value="1"/>
</dbReference>
<evidence type="ECO:0000259" key="6">
    <source>
        <dbReference type="PROSITE" id="PS50112"/>
    </source>
</evidence>
<dbReference type="GO" id="GO:0007165">
    <property type="term" value="P:signal transduction"/>
    <property type="evidence" value="ECO:0007669"/>
    <property type="project" value="UniProtKB-KW"/>
</dbReference>
<dbReference type="Pfam" id="PF00015">
    <property type="entry name" value="MCPsignal"/>
    <property type="match status" value="1"/>
</dbReference>
<dbReference type="SMART" id="SM00283">
    <property type="entry name" value="MA"/>
    <property type="match status" value="1"/>
</dbReference>
<sequence>MRRGVAVTQQEKHFSPELYLITTTDPRGVITYVNQAFVDVSGYQQEELLGKNHNLIRHPDMPKEAFADLWSTIQAGRSWRGVVKNRCKDGDHYWVDAYVTPVFSEGKIVEYQSIRTALTEVQKNRAAKVYAKWPARLSPAWHYELPWGWLLPLSLPVASAVQASIGHGVAALLTLSLWPLFGAYGIKQSNGLRQLKALLQHADINPLMGYIYTGRRDISANLRHAYDSQRKELEALMARLSNTAAHLLDMRSQAASDICQAADLSLQQQQNIEALLADLATMLHAQNQTSDSSRRTNEYSSHVENAARQGEGQLSNMRQAMAQLNKQLLGLQSGFTQVNHQSGSISQVVNVIREVAEKINLLALNAAIEAARAGEQGRGFAVVADEVRELASRTQQSTEEIQAIIDQLLLAVDVSSTSMGEGAKMSESTNQAVEDAVTSIADILCAIGDIKQQAHHTDQSTNRQLDTLEALNKRADALFEQARCSAAAASSAQMKGQQLGSDVEKLHMLAKHFLSLQKRGMA</sequence>
<dbReference type="GO" id="GO:0006935">
    <property type="term" value="P:chemotaxis"/>
    <property type="evidence" value="ECO:0007669"/>
    <property type="project" value="UniProtKB-ARBA"/>
</dbReference>
<dbReference type="SMART" id="SM00091">
    <property type="entry name" value="PAS"/>
    <property type="match status" value="1"/>
</dbReference>
<dbReference type="Gene3D" id="3.30.450.20">
    <property type="entry name" value="PAS domain"/>
    <property type="match status" value="1"/>
</dbReference>
<evidence type="ECO:0000256" key="1">
    <source>
        <dbReference type="ARBA" id="ARBA00004370"/>
    </source>
</evidence>
<proteinExistence type="predicted"/>
<accession>A0A917Z1F0</accession>
<keyword evidence="4" id="KW-0175">Coiled coil</keyword>
<dbReference type="Proteomes" id="UP000606935">
    <property type="component" value="Unassembled WGS sequence"/>
</dbReference>
<gene>
    <name evidence="7" type="primary">aer</name>
    <name evidence="7" type="ORF">GCM10010982_30890</name>
</gene>
<comment type="caution">
    <text evidence="7">The sequence shown here is derived from an EMBL/GenBank/DDBJ whole genome shotgun (WGS) entry which is preliminary data.</text>
</comment>
<feature type="domain" description="Methyl-accepting transducer" evidence="5">
    <location>
        <begin position="243"/>
        <end position="479"/>
    </location>
</feature>
<dbReference type="InterPro" id="IPR035965">
    <property type="entry name" value="PAS-like_dom_sf"/>
</dbReference>
<dbReference type="SMART" id="SM00086">
    <property type="entry name" value="PAC"/>
    <property type="match status" value="1"/>
</dbReference>
<keyword evidence="8" id="KW-1185">Reference proteome</keyword>
<dbReference type="PROSITE" id="PS50112">
    <property type="entry name" value="PAS"/>
    <property type="match status" value="1"/>
</dbReference>
<comment type="subcellular location">
    <subcellularLocation>
        <location evidence="1">Membrane</location>
    </subcellularLocation>
</comment>
<dbReference type="RefSeq" id="WP_188697137.1">
    <property type="nucleotide sequence ID" value="NZ_BMLS01000005.1"/>
</dbReference>
<feature type="domain" description="PAS" evidence="6">
    <location>
        <begin position="21"/>
        <end position="60"/>
    </location>
</feature>
<name>A0A917Z1F0_9ALTE</name>
<evidence type="ECO:0000259" key="5">
    <source>
        <dbReference type="PROSITE" id="PS50111"/>
    </source>
</evidence>
<dbReference type="Gene3D" id="1.10.287.950">
    <property type="entry name" value="Methyl-accepting chemotaxis protein"/>
    <property type="match status" value="1"/>
</dbReference>
<feature type="coiled-coil region" evidence="4">
    <location>
        <begin position="219"/>
        <end position="250"/>
    </location>
</feature>
<keyword evidence="2 3" id="KW-0807">Transducer</keyword>
<evidence type="ECO:0000313" key="8">
    <source>
        <dbReference type="Proteomes" id="UP000606935"/>
    </source>
</evidence>
<dbReference type="Pfam" id="PF08447">
    <property type="entry name" value="PAS_3"/>
    <property type="match status" value="1"/>
</dbReference>
<dbReference type="EMBL" id="BMLS01000005">
    <property type="protein sequence ID" value="GGO72533.1"/>
    <property type="molecule type" value="Genomic_DNA"/>
</dbReference>
<evidence type="ECO:0000256" key="2">
    <source>
        <dbReference type="ARBA" id="ARBA00023224"/>
    </source>
</evidence>
<dbReference type="InterPro" id="IPR004089">
    <property type="entry name" value="MCPsignal_dom"/>
</dbReference>
<keyword evidence="7" id="KW-0675">Receptor</keyword>
<dbReference type="InterPro" id="IPR001610">
    <property type="entry name" value="PAC"/>
</dbReference>
<evidence type="ECO:0000313" key="7">
    <source>
        <dbReference type="EMBL" id="GGO72533.1"/>
    </source>
</evidence>
<dbReference type="NCBIfam" id="TIGR00229">
    <property type="entry name" value="sensory_box"/>
    <property type="match status" value="1"/>
</dbReference>
<dbReference type="InterPro" id="IPR013655">
    <property type="entry name" value="PAS_fold_3"/>
</dbReference>
<evidence type="ECO:0000256" key="4">
    <source>
        <dbReference type="SAM" id="Coils"/>
    </source>
</evidence>
<dbReference type="InterPro" id="IPR000014">
    <property type="entry name" value="PAS"/>
</dbReference>
<reference evidence="7" key="2">
    <citation type="submission" date="2020-09" db="EMBL/GenBank/DDBJ databases">
        <authorList>
            <person name="Sun Q."/>
            <person name="Zhou Y."/>
        </authorList>
    </citation>
    <scope>NUCLEOTIDE SEQUENCE</scope>
    <source>
        <strain evidence="7">CGMCC 1.7086</strain>
    </source>
</reference>
<dbReference type="SUPFAM" id="SSF55785">
    <property type="entry name" value="PYP-like sensor domain (PAS domain)"/>
    <property type="match status" value="1"/>
</dbReference>
<dbReference type="PANTHER" id="PTHR32089:SF112">
    <property type="entry name" value="LYSOZYME-LIKE PROTEIN-RELATED"/>
    <property type="match status" value="1"/>
</dbReference>
<dbReference type="AlphaFoldDB" id="A0A917Z1F0"/>
<organism evidence="7 8">
    <name type="scientific">Bowmanella pacifica</name>
    <dbReference type="NCBI Taxonomy" id="502051"/>
    <lineage>
        <taxon>Bacteria</taxon>
        <taxon>Pseudomonadati</taxon>
        <taxon>Pseudomonadota</taxon>
        <taxon>Gammaproteobacteria</taxon>
        <taxon>Alteromonadales</taxon>
        <taxon>Alteromonadaceae</taxon>
        <taxon>Bowmanella</taxon>
    </lineage>
</organism>
<protein>
    <submittedName>
        <fullName evidence="7">Aerotaxis receptor Aer</fullName>
    </submittedName>
</protein>
<dbReference type="PANTHER" id="PTHR32089">
    <property type="entry name" value="METHYL-ACCEPTING CHEMOTAXIS PROTEIN MCPB"/>
    <property type="match status" value="1"/>
</dbReference>
<evidence type="ECO:0000256" key="3">
    <source>
        <dbReference type="PROSITE-ProRule" id="PRU00284"/>
    </source>
</evidence>
<dbReference type="SUPFAM" id="SSF58104">
    <property type="entry name" value="Methyl-accepting chemotaxis protein (MCP) signaling domain"/>
    <property type="match status" value="1"/>
</dbReference>
<dbReference type="GO" id="GO:0016020">
    <property type="term" value="C:membrane"/>
    <property type="evidence" value="ECO:0007669"/>
    <property type="project" value="UniProtKB-SubCell"/>
</dbReference>
<reference evidence="7" key="1">
    <citation type="journal article" date="2014" name="Int. J. Syst. Evol. Microbiol.">
        <title>Complete genome sequence of Corynebacterium casei LMG S-19264T (=DSM 44701T), isolated from a smear-ripened cheese.</title>
        <authorList>
            <consortium name="US DOE Joint Genome Institute (JGI-PGF)"/>
            <person name="Walter F."/>
            <person name="Albersmeier A."/>
            <person name="Kalinowski J."/>
            <person name="Ruckert C."/>
        </authorList>
    </citation>
    <scope>NUCLEOTIDE SEQUENCE</scope>
    <source>
        <strain evidence="7">CGMCC 1.7086</strain>
    </source>
</reference>